<dbReference type="Gene3D" id="3.40.50.1820">
    <property type="entry name" value="alpha/beta hydrolase"/>
    <property type="match status" value="1"/>
</dbReference>
<gene>
    <name evidence="10" type="ORF">Maq22A_c28415</name>
</gene>
<dbReference type="GO" id="GO:0046872">
    <property type="term" value="F:metal ion binding"/>
    <property type="evidence" value="ECO:0007669"/>
    <property type="project" value="UniProtKB-KW"/>
</dbReference>
<reference evidence="10 11" key="1">
    <citation type="journal article" date="2015" name="Genome Announc.">
        <title>Complete Genome Sequence of Methylobacterium aquaticum Strain 22A, Isolated from Racomitrium japonicum Moss.</title>
        <authorList>
            <person name="Tani A."/>
            <person name="Ogura Y."/>
            <person name="Hayashi T."/>
            <person name="Kimbara K."/>
        </authorList>
    </citation>
    <scope>NUCLEOTIDE SEQUENCE [LARGE SCALE GENOMIC DNA]</scope>
    <source>
        <strain evidence="10 11">MA-22A</strain>
    </source>
</reference>
<dbReference type="AlphaFoldDB" id="A0A1Y0Z8Q6"/>
<keyword evidence="9" id="KW-1133">Transmembrane helix</keyword>
<sequence length="692" mass="71696">MRGATSGRSERGPAGRAGASAAAAGPERPRPAKAAPESAAPETSRARRSGCGAARSGMAILSLVLVSDDHAPGRQSATMGPASCRRVPNDESPRPRLTGSTGPGRVADAEPGRTRDGPADLRGRGVPMGRNVKRRAQPRRPFLGSAMVLSALVLSAMVFSAMVFSGQARAGPLACGDLAGLARPDLRIDRAEAVPAGTLPADNPARAALTGAARAKAALPAHCLVEGTIDPRTGVGGVPYGTGFQLRLPEAWNGRFLFQGGGGLDGVVGEALGAIPVSGATAAPALLRGYAVVSTDSGHRGRDNADAAFGLDQQARIDFAYGAIGTVTREAKALVAARYGRPPAKAYFMGCSNGGRSALMAATRFPTAFDGIVAGAPAFRLSRAALGQIWDTRSFLDAAPKDPEGRPILAEALSPADLTLVADAVLKACDAADGLADGSVEAVSTCRFDPGSLACPGEKTATCLKPAQVEALRRAFEGARDGQGRPVYASWAWDPGIAAPGWRAWKLGTSRTGTANARNVTLGPAAIANYFLTPPDPGFDALRFDFDRDTPRIAETAALNDPTGTFLSTFTARGGRLLVYQGVADPVFSARDLVDHWQELARHNGGAQDLSASARLFLVPGMTHCGGGPALDDFDPLSAIESWVERGEAPDRLIARGTAFPGRTRPLCPFPQEARYQGGEPDRGESFACRAP</sequence>
<feature type="compositionally biased region" description="Basic and acidic residues" evidence="8">
    <location>
        <begin position="107"/>
        <end position="123"/>
    </location>
</feature>
<dbReference type="PANTHER" id="PTHR33938">
    <property type="entry name" value="FERULOYL ESTERASE B-RELATED"/>
    <property type="match status" value="1"/>
</dbReference>
<dbReference type="Proteomes" id="UP000061432">
    <property type="component" value="Chromosome"/>
</dbReference>
<proteinExistence type="inferred from homology"/>
<dbReference type="KEGG" id="maqu:Maq22A_c28415"/>
<keyword evidence="5" id="KW-0378">Hydrolase</keyword>
<dbReference type="InterPro" id="IPR011118">
    <property type="entry name" value="Tannase/feruloyl_esterase"/>
</dbReference>
<feature type="region of interest" description="Disordered" evidence="8">
    <location>
        <begin position="1"/>
        <end position="53"/>
    </location>
</feature>
<accession>A0A1Y0Z8Q6</accession>
<keyword evidence="6" id="KW-0106">Calcium</keyword>
<name>A0A1Y0Z8Q6_9HYPH</name>
<evidence type="ECO:0008006" key="12">
    <source>
        <dbReference type="Google" id="ProtNLM"/>
    </source>
</evidence>
<evidence type="ECO:0000256" key="2">
    <source>
        <dbReference type="ARBA" id="ARBA00022487"/>
    </source>
</evidence>
<evidence type="ECO:0000313" key="11">
    <source>
        <dbReference type="Proteomes" id="UP000061432"/>
    </source>
</evidence>
<dbReference type="Pfam" id="PF07519">
    <property type="entry name" value="Tannase"/>
    <property type="match status" value="1"/>
</dbReference>
<keyword evidence="9" id="KW-0472">Membrane</keyword>
<feature type="region of interest" description="Disordered" evidence="8">
    <location>
        <begin position="72"/>
        <end position="127"/>
    </location>
</feature>
<keyword evidence="7" id="KW-1015">Disulfide bond</keyword>
<keyword evidence="4" id="KW-0732">Signal</keyword>
<evidence type="ECO:0000256" key="3">
    <source>
        <dbReference type="ARBA" id="ARBA00022723"/>
    </source>
</evidence>
<dbReference type="STRING" id="270351.Maq22A_c28415"/>
<keyword evidence="2" id="KW-0719">Serine esterase</keyword>
<protein>
    <recommendedName>
        <fullName evidence="12">Feruloyl esterase</fullName>
    </recommendedName>
</protein>
<dbReference type="PANTHER" id="PTHR33938:SF15">
    <property type="entry name" value="FERULOYL ESTERASE B-RELATED"/>
    <property type="match status" value="1"/>
</dbReference>
<evidence type="ECO:0000256" key="6">
    <source>
        <dbReference type="ARBA" id="ARBA00022837"/>
    </source>
</evidence>
<evidence type="ECO:0000256" key="8">
    <source>
        <dbReference type="SAM" id="MobiDB-lite"/>
    </source>
</evidence>
<feature type="transmembrane region" description="Helical" evidence="9">
    <location>
        <begin position="142"/>
        <end position="164"/>
    </location>
</feature>
<reference evidence="11" key="2">
    <citation type="submission" date="2015-01" db="EMBL/GenBank/DDBJ databases">
        <title>Complete genome sequence of Methylobacterium aquaticum strain 22A.</title>
        <authorList>
            <person name="Tani A."/>
            <person name="Ogura Y."/>
            <person name="Hayashi T."/>
        </authorList>
    </citation>
    <scope>NUCLEOTIDE SEQUENCE [LARGE SCALE GENOMIC DNA]</scope>
    <source>
        <strain evidence="11">MA-22A</strain>
    </source>
</reference>
<organism evidence="10 11">
    <name type="scientific">Methylobacterium aquaticum</name>
    <dbReference type="NCBI Taxonomy" id="270351"/>
    <lineage>
        <taxon>Bacteria</taxon>
        <taxon>Pseudomonadati</taxon>
        <taxon>Pseudomonadota</taxon>
        <taxon>Alphaproteobacteria</taxon>
        <taxon>Hyphomicrobiales</taxon>
        <taxon>Methylobacteriaceae</taxon>
        <taxon>Methylobacterium</taxon>
    </lineage>
</organism>
<dbReference type="SUPFAM" id="SSF53474">
    <property type="entry name" value="alpha/beta-Hydrolases"/>
    <property type="match status" value="1"/>
</dbReference>
<evidence type="ECO:0000313" key="10">
    <source>
        <dbReference type="EMBL" id="BAR47189.1"/>
    </source>
</evidence>
<dbReference type="EMBL" id="AP014704">
    <property type="protein sequence ID" value="BAR47189.1"/>
    <property type="molecule type" value="Genomic_DNA"/>
</dbReference>
<comment type="similarity">
    <text evidence="1">Belongs to the tannase family.</text>
</comment>
<evidence type="ECO:0000256" key="4">
    <source>
        <dbReference type="ARBA" id="ARBA00022729"/>
    </source>
</evidence>
<dbReference type="InterPro" id="IPR029058">
    <property type="entry name" value="AB_hydrolase_fold"/>
</dbReference>
<evidence type="ECO:0000256" key="1">
    <source>
        <dbReference type="ARBA" id="ARBA00006249"/>
    </source>
</evidence>
<feature type="compositionally biased region" description="Low complexity" evidence="8">
    <location>
        <begin position="14"/>
        <end position="53"/>
    </location>
</feature>
<evidence type="ECO:0000256" key="5">
    <source>
        <dbReference type="ARBA" id="ARBA00022801"/>
    </source>
</evidence>
<evidence type="ECO:0000256" key="9">
    <source>
        <dbReference type="SAM" id="Phobius"/>
    </source>
</evidence>
<keyword evidence="3" id="KW-0479">Metal-binding</keyword>
<evidence type="ECO:0000256" key="7">
    <source>
        <dbReference type="ARBA" id="ARBA00023157"/>
    </source>
</evidence>
<feature type="region of interest" description="Disordered" evidence="8">
    <location>
        <begin position="672"/>
        <end position="692"/>
    </location>
</feature>
<dbReference type="GO" id="GO:0052689">
    <property type="term" value="F:carboxylic ester hydrolase activity"/>
    <property type="evidence" value="ECO:0007669"/>
    <property type="project" value="UniProtKB-KW"/>
</dbReference>
<keyword evidence="9" id="KW-0812">Transmembrane</keyword>